<name>A0A6J2U314_DROLE</name>
<evidence type="ECO:0000313" key="2">
    <source>
        <dbReference type="Proteomes" id="UP000504634"/>
    </source>
</evidence>
<accession>A0A6J2U314</accession>
<evidence type="ECO:0000313" key="4">
    <source>
        <dbReference type="RefSeq" id="XP_030381863.1"/>
    </source>
</evidence>
<keyword evidence="1" id="KW-0175">Coiled coil</keyword>
<dbReference type="GeneID" id="115629523"/>
<gene>
    <name evidence="3 4" type="primary">LOC115629523</name>
</gene>
<reference evidence="3 4" key="1">
    <citation type="submission" date="2025-04" db="UniProtKB">
        <authorList>
            <consortium name="RefSeq"/>
        </authorList>
    </citation>
    <scope>IDENTIFICATION</scope>
    <source>
        <strain evidence="3 4">11010-0011.00</strain>
        <tissue evidence="3 4">Whole body</tissue>
    </source>
</reference>
<dbReference type="RefSeq" id="XP_030381862.1">
    <property type="nucleotide sequence ID" value="XM_030526002.1"/>
</dbReference>
<sequence length="121" mass="14031">MNPFRPRQNQAQRFIIHQQQLEQRLQEQVQLEQEQLEELQQRQEQQLQTMRAAHFNQNHGIDAFIQNFNEHVQLHNAHLDVGGGDGLFVWSGRLPPAMGAQNGSGDTREQMLLGHLMMPTL</sequence>
<dbReference type="Proteomes" id="UP000504634">
    <property type="component" value="Unplaced"/>
</dbReference>
<feature type="coiled-coil region" evidence="1">
    <location>
        <begin position="18"/>
        <end position="53"/>
    </location>
</feature>
<protein>
    <submittedName>
        <fullName evidence="3 4">Splicing factor 3B subunit 4-like</fullName>
    </submittedName>
</protein>
<keyword evidence="2" id="KW-1185">Reference proteome</keyword>
<dbReference type="OrthoDB" id="7826006at2759"/>
<evidence type="ECO:0000256" key="1">
    <source>
        <dbReference type="SAM" id="Coils"/>
    </source>
</evidence>
<dbReference type="AlphaFoldDB" id="A0A6J2U314"/>
<organism evidence="2 4">
    <name type="scientific">Drosophila lebanonensis</name>
    <name type="common">Fruit fly</name>
    <name type="synonym">Scaptodrosophila lebanonensis</name>
    <dbReference type="NCBI Taxonomy" id="7225"/>
    <lineage>
        <taxon>Eukaryota</taxon>
        <taxon>Metazoa</taxon>
        <taxon>Ecdysozoa</taxon>
        <taxon>Arthropoda</taxon>
        <taxon>Hexapoda</taxon>
        <taxon>Insecta</taxon>
        <taxon>Pterygota</taxon>
        <taxon>Neoptera</taxon>
        <taxon>Endopterygota</taxon>
        <taxon>Diptera</taxon>
        <taxon>Brachycera</taxon>
        <taxon>Muscomorpha</taxon>
        <taxon>Ephydroidea</taxon>
        <taxon>Drosophilidae</taxon>
        <taxon>Scaptodrosophila</taxon>
    </lineage>
</organism>
<evidence type="ECO:0000313" key="3">
    <source>
        <dbReference type="RefSeq" id="XP_030381862.1"/>
    </source>
</evidence>
<proteinExistence type="predicted"/>
<dbReference type="RefSeq" id="XP_030381863.1">
    <property type="nucleotide sequence ID" value="XM_030526003.1"/>
</dbReference>